<evidence type="ECO:0000313" key="2">
    <source>
        <dbReference type="Proteomes" id="UP000269154"/>
    </source>
</evidence>
<dbReference type="AlphaFoldDB" id="A0A3N6P9W9"/>
<keyword evidence="2" id="KW-1185">Reference proteome</keyword>
<accession>A0A3N6P9W9</accession>
<sequence>MISRQRFLESLSCLFGRELFLKRSLKTLYEFAYTDFLLMPGNTTVVEASSTALQRPTNQAYELIVVEIEPYVYRILDVHHLLIAQCHIHQLASNLLHELYQELEKAHQELELQASLDALTQVANGRTFDEYLA</sequence>
<organism evidence="1 2">
    <name type="scientific">Okeania hirsuta</name>
    <dbReference type="NCBI Taxonomy" id="1458930"/>
    <lineage>
        <taxon>Bacteria</taxon>
        <taxon>Bacillati</taxon>
        <taxon>Cyanobacteriota</taxon>
        <taxon>Cyanophyceae</taxon>
        <taxon>Oscillatoriophycideae</taxon>
        <taxon>Oscillatoriales</taxon>
        <taxon>Microcoleaceae</taxon>
        <taxon>Okeania</taxon>
    </lineage>
</organism>
<proteinExistence type="predicted"/>
<protein>
    <submittedName>
        <fullName evidence="1">Uncharacterized protein</fullName>
    </submittedName>
</protein>
<gene>
    <name evidence="1" type="ORF">D5R40_23350</name>
</gene>
<dbReference type="EMBL" id="RCBY01000168">
    <property type="protein sequence ID" value="RQH31181.1"/>
    <property type="molecule type" value="Genomic_DNA"/>
</dbReference>
<dbReference type="Proteomes" id="UP000269154">
    <property type="component" value="Unassembled WGS sequence"/>
</dbReference>
<reference evidence="1 2" key="1">
    <citation type="journal article" date="2018" name="ACS Chem. Biol.">
        <title>Ketoreductase domain dysfunction expands chemodiversity: malyngamide biosynthesis in the cyanobacterium Okeania hirsuta.</title>
        <authorList>
            <person name="Moss N.A."/>
            <person name="Leao T."/>
            <person name="Rankin M."/>
            <person name="McCullough T.M."/>
            <person name="Qu P."/>
            <person name="Korobeynikov A."/>
            <person name="Smith J.L."/>
            <person name="Gerwick L."/>
            <person name="Gerwick W.H."/>
        </authorList>
    </citation>
    <scope>NUCLEOTIDE SEQUENCE [LARGE SCALE GENOMIC DNA]</scope>
    <source>
        <strain evidence="1 2">PAB10Feb10-1</strain>
    </source>
</reference>
<name>A0A3N6P9W9_9CYAN</name>
<comment type="caution">
    <text evidence="1">The sequence shown here is derived from an EMBL/GenBank/DDBJ whole genome shotgun (WGS) entry which is preliminary data.</text>
</comment>
<evidence type="ECO:0000313" key="1">
    <source>
        <dbReference type="EMBL" id="RQH31181.1"/>
    </source>
</evidence>